<dbReference type="PANTHER" id="PTHR10694">
    <property type="entry name" value="LYSINE-SPECIFIC DEMETHYLASE"/>
    <property type="match status" value="1"/>
</dbReference>
<dbReference type="PROSITE" id="PS51184">
    <property type="entry name" value="JMJC"/>
    <property type="match status" value="1"/>
</dbReference>
<feature type="domain" description="JmjC" evidence="4">
    <location>
        <begin position="543"/>
        <end position="707"/>
    </location>
</feature>
<dbReference type="GO" id="GO:0006338">
    <property type="term" value="P:chromatin remodeling"/>
    <property type="evidence" value="ECO:0007669"/>
    <property type="project" value="TreeGrafter"/>
</dbReference>
<evidence type="ECO:0000256" key="3">
    <source>
        <dbReference type="SAM" id="MobiDB-lite"/>
    </source>
</evidence>
<protein>
    <submittedName>
        <fullName evidence="5">SFRICE_012045</fullName>
    </submittedName>
</protein>
<feature type="region of interest" description="Disordered" evidence="3">
    <location>
        <begin position="147"/>
        <end position="175"/>
    </location>
</feature>
<dbReference type="OrthoDB" id="8951118at2759"/>
<feature type="region of interest" description="Disordered" evidence="3">
    <location>
        <begin position="215"/>
        <end position="244"/>
    </location>
</feature>
<reference evidence="5" key="1">
    <citation type="submission" date="2016-07" db="EMBL/GenBank/DDBJ databases">
        <authorList>
            <person name="Bretaudeau A."/>
        </authorList>
    </citation>
    <scope>NUCLEOTIDE SEQUENCE</scope>
    <source>
        <strain evidence="5">Rice</strain>
        <tissue evidence="5">Whole body</tissue>
    </source>
</reference>
<comment type="subcellular location">
    <subcellularLocation>
        <location evidence="1">Nucleus</location>
    </subcellularLocation>
</comment>
<feature type="region of interest" description="Disordered" evidence="3">
    <location>
        <begin position="1"/>
        <end position="72"/>
    </location>
</feature>
<evidence type="ECO:0000259" key="4">
    <source>
        <dbReference type="PROSITE" id="PS51184"/>
    </source>
</evidence>
<dbReference type="EMBL" id="ODYU01003342">
    <property type="protein sequence ID" value="SOQ41980.1"/>
    <property type="molecule type" value="Genomic_DNA"/>
</dbReference>
<feature type="region of interest" description="Disordered" evidence="3">
    <location>
        <begin position="346"/>
        <end position="368"/>
    </location>
</feature>
<accession>A0A2H1VMC5</accession>
<keyword evidence="2" id="KW-0539">Nucleus</keyword>
<dbReference type="Pfam" id="PF02373">
    <property type="entry name" value="JmjC"/>
    <property type="match status" value="1"/>
</dbReference>
<dbReference type="GO" id="GO:0005634">
    <property type="term" value="C:nucleus"/>
    <property type="evidence" value="ECO:0007669"/>
    <property type="project" value="UniProtKB-SubCell"/>
</dbReference>
<organism evidence="5">
    <name type="scientific">Spodoptera frugiperda</name>
    <name type="common">Fall armyworm</name>
    <dbReference type="NCBI Taxonomy" id="7108"/>
    <lineage>
        <taxon>Eukaryota</taxon>
        <taxon>Metazoa</taxon>
        <taxon>Ecdysozoa</taxon>
        <taxon>Arthropoda</taxon>
        <taxon>Hexapoda</taxon>
        <taxon>Insecta</taxon>
        <taxon>Pterygota</taxon>
        <taxon>Neoptera</taxon>
        <taxon>Endopterygota</taxon>
        <taxon>Lepidoptera</taxon>
        <taxon>Glossata</taxon>
        <taxon>Ditrysia</taxon>
        <taxon>Noctuoidea</taxon>
        <taxon>Noctuidae</taxon>
        <taxon>Amphipyrinae</taxon>
        <taxon>Spodoptera</taxon>
    </lineage>
</organism>
<feature type="compositionally biased region" description="Polar residues" evidence="3">
    <location>
        <begin position="215"/>
        <end position="225"/>
    </location>
</feature>
<evidence type="ECO:0000256" key="2">
    <source>
        <dbReference type="ARBA" id="ARBA00023242"/>
    </source>
</evidence>
<evidence type="ECO:0000313" key="5">
    <source>
        <dbReference type="EMBL" id="SOQ41980.1"/>
    </source>
</evidence>
<gene>
    <name evidence="5" type="ORF">SFRICE_012045</name>
</gene>
<proteinExistence type="predicted"/>
<name>A0A2H1VMC5_SPOFR</name>
<dbReference type="SUPFAM" id="SSF51197">
    <property type="entry name" value="Clavaminate synthase-like"/>
    <property type="match status" value="1"/>
</dbReference>
<feature type="compositionally biased region" description="Low complexity" evidence="3">
    <location>
        <begin position="13"/>
        <end position="59"/>
    </location>
</feature>
<dbReference type="PANTHER" id="PTHR10694:SF113">
    <property type="entry name" value="PROTEIN JUMONJI"/>
    <property type="match status" value="1"/>
</dbReference>
<sequence>MLALSAMRTSSRQAAGVDDSGDAAQDASSAAQDASSAAQDASSAAQDASSAAQDASSAAPNNTTPTNLPDAESHEGVATIQITAVTTLGQQNRTIGSLTSSQPIVLLKRLRTTPPCRDKTQIDTKPQEPIVVETYSAISVGNVCTTGDKQPHLGDSSISIKSGPDDADFGSDEDECNTNSQVVDTLIDTLQSEYGDQEPQTNEQHILNITITDPRTLDTESSGQSVELAKESSTKGKANTKRRPYTKRKYCKKGTAKGDATGNISSNTGTTRINTTNINVQKTYAMSLRQRRLSQGRIRAVTAKKLRALQEVLTSNISRPGSSIRMSPAPVSEFSCDNRPLTCYAQKNKTNKSAPNKRSQPSDPYDPDMIFAAPSYPKRIPRVPPDRIPKRVQSHLPEPVAGPSGLQNTLLVPVAGPSGLQRVTTEPVAGPSGLGVISAVVSGPSGLQRITMAPVPGPSEAAPVAGPSHLQMATTEPVPAEGRLIFGIIEKAWIAKSEKMLDHAIDPLKAQRRLDQKEELFWRYVLQGKEHICVASAAIDTGSDNRTLTIKNISQEKDNILSFLGPVSGLTAPTLNLGMAFSTKCFYYDPHAVSWMDVLHKGHPRIWYAIPPEQSENFRKAVSVLCPAFCQRKSLWLSPNTTMIPPQLLREHNVSVTRIVQEEHEIVLSFPYGFTSFINTGYSESESFYFASLSWLHSAYEVFKEARENCEPTMFSLEELLFRIGKASRVDRATLTAAQPIFDKILRNELTNRLILQERGMKIVHQPDVPQPQSTGRRRRRNRTVIQENCEYCRAPLFFSKNISQEKDNIHSFMGPASGLTAPTLNLGILNEMLLLGPPRCMQSQPSRVRTTGRQTFVQEDCEYCRAPSKVSPVFIVGLCTQYLTGGVAITNYAITDYS</sequence>
<dbReference type="SMART" id="SM00558">
    <property type="entry name" value="JmjC"/>
    <property type="match status" value="1"/>
</dbReference>
<dbReference type="AlphaFoldDB" id="A0A2H1VMC5"/>
<dbReference type="InterPro" id="IPR003347">
    <property type="entry name" value="JmjC_dom"/>
</dbReference>
<evidence type="ECO:0000256" key="1">
    <source>
        <dbReference type="ARBA" id="ARBA00004123"/>
    </source>
</evidence>
<dbReference type="GO" id="GO:0000785">
    <property type="term" value="C:chromatin"/>
    <property type="evidence" value="ECO:0007669"/>
    <property type="project" value="TreeGrafter"/>
</dbReference>
<dbReference type="GO" id="GO:0010468">
    <property type="term" value="P:regulation of gene expression"/>
    <property type="evidence" value="ECO:0007669"/>
    <property type="project" value="TreeGrafter"/>
</dbReference>
<feature type="compositionally biased region" description="Polar residues" evidence="3">
    <location>
        <begin position="346"/>
        <end position="362"/>
    </location>
</feature>
<dbReference type="Gene3D" id="2.60.120.650">
    <property type="entry name" value="Cupin"/>
    <property type="match status" value="1"/>
</dbReference>
<feature type="compositionally biased region" description="Acidic residues" evidence="3">
    <location>
        <begin position="165"/>
        <end position="175"/>
    </location>
</feature>